<evidence type="ECO:0000313" key="1">
    <source>
        <dbReference type="EMBL" id="KOC91598.1"/>
    </source>
</evidence>
<dbReference type="Pfam" id="PF03519">
    <property type="entry name" value="Invas_SpaK"/>
    <property type="match status" value="1"/>
</dbReference>
<organism evidence="1 4">
    <name type="scientific">Winslowiella iniecta</name>
    <dbReference type="NCBI Taxonomy" id="1560201"/>
    <lineage>
        <taxon>Bacteria</taxon>
        <taxon>Pseudomonadati</taxon>
        <taxon>Pseudomonadota</taxon>
        <taxon>Gammaproteobacteria</taxon>
        <taxon>Enterobacterales</taxon>
        <taxon>Erwiniaceae</taxon>
        <taxon>Winslowiella</taxon>
    </lineage>
</organism>
<dbReference type="Proteomes" id="UP000037088">
    <property type="component" value="Unassembled WGS sequence"/>
</dbReference>
<dbReference type="AlphaFoldDB" id="A0A0L7T896"/>
<dbReference type="SUPFAM" id="SSF69635">
    <property type="entry name" value="Type III secretory system chaperone-like"/>
    <property type="match status" value="1"/>
</dbReference>
<dbReference type="RefSeq" id="WP_052898161.1">
    <property type="nucleotide sequence ID" value="NZ_JRXE01000005.1"/>
</dbReference>
<reference evidence="3 4" key="1">
    <citation type="journal article" date="2015" name="Int. J. Syst. Evol. Microbiol.">
        <title>Erwinia iniecta sp. nov., isolated from Russian wheat aphids (Diuraphis noxia).</title>
        <authorList>
            <person name="Campillo T."/>
            <person name="Luna E."/>
            <person name="Portier P."/>
            <person name="Fischer-Le Saux M."/>
            <person name="Lapitan N."/>
            <person name="Tisserat N.A."/>
            <person name="Leach J.E."/>
        </authorList>
    </citation>
    <scope>NUCLEOTIDE SEQUENCE [LARGE SCALE GENOMIC DNA]</scope>
    <source>
        <strain evidence="1 4">B120</strain>
        <strain evidence="2 3">B149</strain>
    </source>
</reference>
<accession>A0A0L7T896</accession>
<name>A0A0L7T896_9GAMM</name>
<protein>
    <submittedName>
        <fullName evidence="1">Uncharacterized protein</fullName>
    </submittedName>
</protein>
<evidence type="ECO:0000313" key="2">
    <source>
        <dbReference type="EMBL" id="KOC94451.1"/>
    </source>
</evidence>
<comment type="caution">
    <text evidence="1">The sequence shown here is derived from an EMBL/GenBank/DDBJ whole genome shotgun (WGS) entry which is preliminary data.</text>
</comment>
<dbReference type="OrthoDB" id="8588812at2"/>
<dbReference type="CDD" id="cd17035">
    <property type="entry name" value="T3SC_IB_Spa15-like"/>
    <property type="match status" value="1"/>
</dbReference>
<dbReference type="Proteomes" id="UP000036851">
    <property type="component" value="Unassembled WGS sequence"/>
</dbReference>
<dbReference type="InterPro" id="IPR003065">
    <property type="entry name" value="Invas_SpaK"/>
</dbReference>
<proteinExistence type="predicted"/>
<dbReference type="EMBL" id="JRXF01000005">
    <property type="protein sequence ID" value="KOC94451.1"/>
    <property type="molecule type" value="Genomic_DNA"/>
</dbReference>
<dbReference type="STRING" id="1560201.NG42_05000"/>
<dbReference type="Gene3D" id="3.30.1460.10">
    <property type="match status" value="1"/>
</dbReference>
<sequence length="132" mass="14778">MDIDIASLVRESLRSGGCDASLLNNFDGHSTILLDFDGMPGILVSVVDKQVVLWSQLCEHNMHVLSQVADRILELLLEPAKYSITGQLQIAKEENSTVLKCVLEESCLNEAMFVDALETFYLSLRKYCEVLR</sequence>
<dbReference type="PATRIC" id="fig|1560201.3.peg.1077"/>
<dbReference type="PRINTS" id="PR01305">
    <property type="entry name" value="SSPAKPROTEIN"/>
</dbReference>
<evidence type="ECO:0000313" key="4">
    <source>
        <dbReference type="Proteomes" id="UP000037088"/>
    </source>
</evidence>
<gene>
    <name evidence="1" type="ORF">NG42_05000</name>
    <name evidence="2" type="ORF">NG43_04505</name>
</gene>
<evidence type="ECO:0000313" key="3">
    <source>
        <dbReference type="Proteomes" id="UP000036851"/>
    </source>
</evidence>
<keyword evidence="4" id="KW-1185">Reference proteome</keyword>
<dbReference type="EMBL" id="JRXE01000005">
    <property type="protein sequence ID" value="KOC91598.1"/>
    <property type="molecule type" value="Genomic_DNA"/>
</dbReference>